<keyword evidence="1" id="KW-0812">Transmembrane</keyword>
<dbReference type="RefSeq" id="WP_172344415.1">
    <property type="nucleotide sequence ID" value="NZ_CASYYZ010000015.1"/>
</dbReference>
<evidence type="ECO:0000256" key="1">
    <source>
        <dbReference type="SAM" id="Phobius"/>
    </source>
</evidence>
<organism evidence="2 3">
    <name type="scientific">Xylanibacter caecicola</name>
    <dbReference type="NCBI Taxonomy" id="2736294"/>
    <lineage>
        <taxon>Bacteria</taxon>
        <taxon>Pseudomonadati</taxon>
        <taxon>Bacteroidota</taxon>
        <taxon>Bacteroidia</taxon>
        <taxon>Bacteroidales</taxon>
        <taxon>Prevotellaceae</taxon>
        <taxon>Xylanibacter</taxon>
    </lineage>
</organism>
<reference evidence="2 3" key="1">
    <citation type="submission" date="2020-05" db="EMBL/GenBank/DDBJ databases">
        <title>Distinct polysaccharide utilization as determinants for interspecies competition between intestinal Prevotella spp.</title>
        <authorList>
            <person name="Galvez E.J.C."/>
            <person name="Iljazovic A."/>
            <person name="Strowig T."/>
        </authorList>
    </citation>
    <scope>NUCLEOTIDE SEQUENCE [LARGE SCALE GENOMIC DNA]</scope>
    <source>
        <strain evidence="2 3">PCHR</strain>
    </source>
</reference>
<dbReference type="EMBL" id="JABKKJ010000006">
    <property type="protein sequence ID" value="NPE24925.1"/>
    <property type="molecule type" value="Genomic_DNA"/>
</dbReference>
<comment type="caution">
    <text evidence="2">The sequence shown here is derived from an EMBL/GenBank/DDBJ whole genome shotgun (WGS) entry which is preliminary data.</text>
</comment>
<keyword evidence="1" id="KW-0472">Membrane</keyword>
<feature type="transmembrane region" description="Helical" evidence="1">
    <location>
        <begin position="20"/>
        <end position="38"/>
    </location>
</feature>
<name>A0ABX2B2J9_9BACT</name>
<keyword evidence="1" id="KW-1133">Transmembrane helix</keyword>
<evidence type="ECO:0000313" key="2">
    <source>
        <dbReference type="EMBL" id="NPE24925.1"/>
    </source>
</evidence>
<accession>A0ABX2B2J9</accession>
<evidence type="ECO:0000313" key="3">
    <source>
        <dbReference type="Proteomes" id="UP000820977"/>
    </source>
</evidence>
<keyword evidence="3" id="KW-1185">Reference proteome</keyword>
<proteinExistence type="predicted"/>
<sequence>MMNKTFKNYTKRERILLSSYLIWIMFHITIFLTGGAILNPDRNIAGEFWPFSTKYHVYDSFDPFRDYEDFCTYDITELIIYTTFPIFLYKIKCLLSMPDTPQK</sequence>
<dbReference type="Proteomes" id="UP000820977">
    <property type="component" value="Unassembled WGS sequence"/>
</dbReference>
<gene>
    <name evidence="2" type="ORF">HPS54_05235</name>
</gene>
<protein>
    <submittedName>
        <fullName evidence="2">Uncharacterized protein</fullName>
    </submittedName>
</protein>